<dbReference type="GO" id="GO:0010181">
    <property type="term" value="F:FMN binding"/>
    <property type="evidence" value="ECO:0007669"/>
    <property type="project" value="InterPro"/>
</dbReference>
<comment type="similarity">
    <text evidence="3">Belongs to the flavoredoxin family.</text>
</comment>
<sequence length="190" mass="21231">MSKINIGKNVFTQTMPVTLIGSKVEGKTNFMTLAWVTRVNSNPPLFGVAINKVHHSSKDIIENKTFSINFPSEDLLIETDYCGLVSGRKTDKSDKSDIFNVFYGELETAPMITECAVSIECKLFDVVELPTNNLFIGEAVAAYSEEQYLTDNKLDIKKINPLILTMPDNNYWKVGDHAGNAWNAGKNFKQ</sequence>
<accession>A0A8T5UP22</accession>
<dbReference type="InterPro" id="IPR002563">
    <property type="entry name" value="Flavin_Rdtase-like_dom"/>
</dbReference>
<evidence type="ECO:0000256" key="1">
    <source>
        <dbReference type="ARBA" id="ARBA00001917"/>
    </source>
</evidence>
<dbReference type="SUPFAM" id="SSF50475">
    <property type="entry name" value="FMN-binding split barrel"/>
    <property type="match status" value="1"/>
</dbReference>
<protein>
    <submittedName>
        <fullName evidence="5">Flavin reductase family protein</fullName>
    </submittedName>
</protein>
<evidence type="ECO:0000313" key="6">
    <source>
        <dbReference type="Proteomes" id="UP000825933"/>
    </source>
</evidence>
<dbReference type="SMART" id="SM00903">
    <property type="entry name" value="Flavin_Reduct"/>
    <property type="match status" value="1"/>
</dbReference>
<evidence type="ECO:0000256" key="2">
    <source>
        <dbReference type="ARBA" id="ARBA00022630"/>
    </source>
</evidence>
<comment type="caution">
    <text evidence="5">The sequence shown here is derived from an EMBL/GenBank/DDBJ whole genome shotgun (WGS) entry which is preliminary data.</text>
</comment>
<evidence type="ECO:0000313" key="5">
    <source>
        <dbReference type="EMBL" id="MBZ2165538.1"/>
    </source>
</evidence>
<dbReference type="InterPro" id="IPR012349">
    <property type="entry name" value="Split_barrel_FMN-bd"/>
</dbReference>
<evidence type="ECO:0000259" key="4">
    <source>
        <dbReference type="SMART" id="SM00903"/>
    </source>
</evidence>
<dbReference type="Proteomes" id="UP000825933">
    <property type="component" value="Unassembled WGS sequence"/>
</dbReference>
<reference evidence="6" key="1">
    <citation type="journal article" date="2022" name="Microbiol. Resour. Announc.">
        <title>Draft Genome Sequence of a Methanogenic Archaeon from West Spitsbergen Permafrost.</title>
        <authorList>
            <person name="Trubitsyn V."/>
            <person name="Rivkina E."/>
            <person name="Shcherbakova V."/>
        </authorList>
    </citation>
    <scope>NUCLEOTIDE SEQUENCE [LARGE SCALE GENOMIC DNA]</scope>
    <source>
        <strain evidence="6">VT</strain>
    </source>
</reference>
<comment type="cofactor">
    <cofactor evidence="1">
        <name>FMN</name>
        <dbReference type="ChEBI" id="CHEBI:58210"/>
    </cofactor>
</comment>
<dbReference type="EMBL" id="JAIOUQ010000007">
    <property type="protein sequence ID" value="MBZ2165538.1"/>
    <property type="molecule type" value="Genomic_DNA"/>
</dbReference>
<organism evidence="5 6">
    <name type="scientific">Methanobacterium spitsbergense</name>
    <dbReference type="NCBI Taxonomy" id="2874285"/>
    <lineage>
        <taxon>Archaea</taxon>
        <taxon>Methanobacteriati</taxon>
        <taxon>Methanobacteriota</taxon>
        <taxon>Methanomada group</taxon>
        <taxon>Methanobacteria</taxon>
        <taxon>Methanobacteriales</taxon>
        <taxon>Methanobacteriaceae</taxon>
        <taxon>Methanobacterium</taxon>
    </lineage>
</organism>
<dbReference type="Gene3D" id="2.30.110.10">
    <property type="entry name" value="Electron Transport, Fmn-binding Protein, Chain A"/>
    <property type="match status" value="1"/>
</dbReference>
<evidence type="ECO:0000256" key="3">
    <source>
        <dbReference type="ARBA" id="ARBA00038054"/>
    </source>
</evidence>
<dbReference type="PANTHER" id="PTHR43567">
    <property type="entry name" value="FLAVOREDOXIN-RELATED-RELATED"/>
    <property type="match status" value="1"/>
</dbReference>
<dbReference type="InterPro" id="IPR052174">
    <property type="entry name" value="Flavoredoxin"/>
</dbReference>
<proteinExistence type="inferred from homology"/>
<gene>
    <name evidence="5" type="ORF">K8N75_05730</name>
</gene>
<dbReference type="Pfam" id="PF01613">
    <property type="entry name" value="Flavin_Reduct"/>
    <property type="match status" value="1"/>
</dbReference>
<keyword evidence="6" id="KW-1185">Reference proteome</keyword>
<dbReference type="RefSeq" id="WP_223791156.1">
    <property type="nucleotide sequence ID" value="NZ_JAIOUQ010000007.1"/>
</dbReference>
<name>A0A8T5UP22_9EURY</name>
<dbReference type="PANTHER" id="PTHR43567:SF1">
    <property type="entry name" value="FLAVOREDOXIN"/>
    <property type="match status" value="1"/>
</dbReference>
<feature type="domain" description="Flavin reductase like" evidence="4">
    <location>
        <begin position="11"/>
        <end position="150"/>
    </location>
</feature>
<keyword evidence="2" id="KW-0285">Flavoprotein</keyword>
<dbReference type="AlphaFoldDB" id="A0A8T5UP22"/>